<evidence type="ECO:0000313" key="1">
    <source>
        <dbReference type="EMBL" id="MDQ0255355.1"/>
    </source>
</evidence>
<protein>
    <recommendedName>
        <fullName evidence="3">ATP-grasp domain-containing protein</fullName>
    </recommendedName>
</protein>
<evidence type="ECO:0000313" key="2">
    <source>
        <dbReference type="Proteomes" id="UP001230005"/>
    </source>
</evidence>
<comment type="caution">
    <text evidence="1">The sequence shown here is derived from an EMBL/GenBank/DDBJ whole genome shotgun (WGS) entry which is preliminary data.</text>
</comment>
<reference evidence="1 2" key="1">
    <citation type="submission" date="2023-07" db="EMBL/GenBank/DDBJ databases">
        <title>Genomic Encyclopedia of Type Strains, Phase IV (KMG-IV): sequencing the most valuable type-strain genomes for metagenomic binning, comparative biology and taxonomic classification.</title>
        <authorList>
            <person name="Goeker M."/>
        </authorList>
    </citation>
    <scope>NUCLEOTIDE SEQUENCE [LARGE SCALE GENOMIC DNA]</scope>
    <source>
        <strain evidence="1 2">DSM 9768</strain>
    </source>
</reference>
<name>A0ABT9ZZ26_9BACI</name>
<dbReference type="Proteomes" id="UP001230005">
    <property type="component" value="Unassembled WGS sequence"/>
</dbReference>
<dbReference type="InterPro" id="IPR026838">
    <property type="entry name" value="YheC/D"/>
</dbReference>
<dbReference type="Pfam" id="PF14398">
    <property type="entry name" value="ATPgrasp_YheCD"/>
    <property type="match status" value="1"/>
</dbReference>
<proteinExistence type="predicted"/>
<gene>
    <name evidence="1" type="ORF">J2S74_002737</name>
</gene>
<sequence>MKKLKRKKHLKRKLVEANKEVGTNLFYCSLKNIDFENNKIKGLYFNYDTDMWEEREFPFPDVLYRRTPSLTSRKYKKLREKLRQHGVKRLNYENNFNKWEVYQGLKEMDEMNSYLPWTERYKNKKGLEEMINIYTTVYLKAHKCGRGEQVMRIQKNEINGYDYSYHSKKGLVRNNVETLSELVQKIKKFFRKDDILMQQGIDLISIEDSLVDFRAEVQRNGQGEIEIIAICARSGQKGSPITTHASSYTTEDFFKSVLDYSDEEFEQINLKMKDFLEIAYKSIESLYGVCGEIGIDFGLDKNGEIWYIECNSKSAKVSLKKAYGEEGLRRSSVNLLEYAKYIANQEGGYI</sequence>
<dbReference type="RefSeq" id="WP_307326284.1">
    <property type="nucleotide sequence ID" value="NZ_JAUSUG010000010.1"/>
</dbReference>
<dbReference type="EMBL" id="JAUSUG010000010">
    <property type="protein sequence ID" value="MDQ0255355.1"/>
    <property type="molecule type" value="Genomic_DNA"/>
</dbReference>
<organism evidence="1 2">
    <name type="scientific">Evansella vedderi</name>
    <dbReference type="NCBI Taxonomy" id="38282"/>
    <lineage>
        <taxon>Bacteria</taxon>
        <taxon>Bacillati</taxon>
        <taxon>Bacillota</taxon>
        <taxon>Bacilli</taxon>
        <taxon>Bacillales</taxon>
        <taxon>Bacillaceae</taxon>
        <taxon>Evansella</taxon>
    </lineage>
</organism>
<keyword evidence="2" id="KW-1185">Reference proteome</keyword>
<accession>A0ABT9ZZ26</accession>
<evidence type="ECO:0008006" key="3">
    <source>
        <dbReference type="Google" id="ProtNLM"/>
    </source>
</evidence>
<dbReference type="SUPFAM" id="SSF56059">
    <property type="entry name" value="Glutathione synthetase ATP-binding domain-like"/>
    <property type="match status" value="1"/>
</dbReference>